<feature type="transmembrane region" description="Helical" evidence="2">
    <location>
        <begin position="76"/>
        <end position="96"/>
    </location>
</feature>
<organism evidence="3">
    <name type="scientific">Oikopleura dioica</name>
    <name type="common">Tunicate</name>
    <dbReference type="NCBI Taxonomy" id="34765"/>
    <lineage>
        <taxon>Eukaryota</taxon>
        <taxon>Metazoa</taxon>
        <taxon>Chordata</taxon>
        <taxon>Tunicata</taxon>
        <taxon>Appendicularia</taxon>
        <taxon>Copelata</taxon>
        <taxon>Oikopleuridae</taxon>
        <taxon>Oikopleura</taxon>
    </lineage>
</organism>
<dbReference type="AlphaFoldDB" id="E4WR13"/>
<feature type="transmembrane region" description="Helical" evidence="2">
    <location>
        <begin position="12"/>
        <end position="34"/>
    </location>
</feature>
<evidence type="ECO:0000313" key="3">
    <source>
        <dbReference type="EMBL" id="CBY21002.1"/>
    </source>
</evidence>
<keyword evidence="2" id="KW-1133">Transmembrane helix</keyword>
<evidence type="ECO:0000256" key="2">
    <source>
        <dbReference type="SAM" id="Phobius"/>
    </source>
</evidence>
<dbReference type="OrthoDB" id="10328127at2759"/>
<dbReference type="InParanoid" id="E4WR13"/>
<keyword evidence="4" id="KW-1185">Reference proteome</keyword>
<gene>
    <name evidence="3" type="ORF">GSOID_T00001013001</name>
</gene>
<protein>
    <submittedName>
        <fullName evidence="3">Uncharacterized protein</fullName>
    </submittedName>
</protein>
<evidence type="ECO:0000256" key="1">
    <source>
        <dbReference type="SAM" id="MobiDB-lite"/>
    </source>
</evidence>
<feature type="region of interest" description="Disordered" evidence="1">
    <location>
        <begin position="145"/>
        <end position="166"/>
    </location>
</feature>
<feature type="compositionally biased region" description="Acidic residues" evidence="1">
    <location>
        <begin position="145"/>
        <end position="154"/>
    </location>
</feature>
<keyword evidence="2" id="KW-0812">Transmembrane</keyword>
<keyword evidence="2" id="KW-0472">Membrane</keyword>
<evidence type="ECO:0000313" key="4">
    <source>
        <dbReference type="Proteomes" id="UP000001307"/>
    </source>
</evidence>
<proteinExistence type="predicted"/>
<name>E4WR13_OIKDI</name>
<accession>E4WR13</accession>
<feature type="transmembrane region" description="Helical" evidence="2">
    <location>
        <begin position="40"/>
        <end position="64"/>
    </location>
</feature>
<reference evidence="3" key="1">
    <citation type="journal article" date="2010" name="Science">
        <title>Plasticity of animal genome architecture unmasked by rapid evolution of a pelagic tunicate.</title>
        <authorList>
            <person name="Denoeud F."/>
            <person name="Henriet S."/>
            <person name="Mungpakdee S."/>
            <person name="Aury J.M."/>
            <person name="Da Silva C."/>
            <person name="Brinkmann H."/>
            <person name="Mikhaleva J."/>
            <person name="Olsen L.C."/>
            <person name="Jubin C."/>
            <person name="Canestro C."/>
            <person name="Bouquet J.M."/>
            <person name="Danks G."/>
            <person name="Poulain J."/>
            <person name="Campsteijn C."/>
            <person name="Adamski M."/>
            <person name="Cross I."/>
            <person name="Yadetie F."/>
            <person name="Muffato M."/>
            <person name="Louis A."/>
            <person name="Butcher S."/>
            <person name="Tsagkogeorga G."/>
            <person name="Konrad A."/>
            <person name="Singh S."/>
            <person name="Jensen M.F."/>
            <person name="Cong E.H."/>
            <person name="Eikeseth-Otteraa H."/>
            <person name="Noel B."/>
            <person name="Anthouard V."/>
            <person name="Porcel B.M."/>
            <person name="Kachouri-Lafond R."/>
            <person name="Nishino A."/>
            <person name="Ugolini M."/>
            <person name="Chourrout P."/>
            <person name="Nishida H."/>
            <person name="Aasland R."/>
            <person name="Huzurbazar S."/>
            <person name="Westhof E."/>
            <person name="Delsuc F."/>
            <person name="Lehrach H."/>
            <person name="Reinhardt R."/>
            <person name="Weissenbach J."/>
            <person name="Roy S.W."/>
            <person name="Artiguenave F."/>
            <person name="Postlethwait J.H."/>
            <person name="Manak J.R."/>
            <person name="Thompson E.M."/>
            <person name="Jaillon O."/>
            <person name="Du Pasquier L."/>
            <person name="Boudinot P."/>
            <person name="Liberles D.A."/>
            <person name="Volff J.N."/>
            <person name="Philippe H."/>
            <person name="Lenhard B."/>
            <person name="Roest Crollius H."/>
            <person name="Wincker P."/>
            <person name="Chourrout D."/>
        </authorList>
    </citation>
    <scope>NUCLEOTIDE SEQUENCE [LARGE SCALE GENOMIC DNA]</scope>
</reference>
<dbReference type="EMBL" id="FN653015">
    <property type="protein sequence ID" value="CBY21002.1"/>
    <property type="molecule type" value="Genomic_DNA"/>
</dbReference>
<dbReference type="Proteomes" id="UP000001307">
    <property type="component" value="Unassembled WGS sequence"/>
</dbReference>
<sequence>MGKTSQKMFNILSAIEFLVLGASLGLSIYILTLAPTLDNVFSIVVVAFTGFGVLATLIGLLGACAQSRCLLKLNGMMGIICFILFAIIAVLSGLWYGGIDIVPEFDVGNKNFTELCANFNETEFEKTQNDILINEINKNLEDNEVADEPEDSEPISDAQVQESTTTMSTTTALSIEEKQLDVITTTSASTTFSNTISTTSLSAEDDNLPVDNRLLYYYCELEGFMLEIMFGRADANSDSDSAKIMLAILIISCCVSVFYLLSSCLAFYAAKNIDQYSGY</sequence>
<feature type="transmembrane region" description="Helical" evidence="2">
    <location>
        <begin position="244"/>
        <end position="270"/>
    </location>
</feature>